<gene>
    <name evidence="2" type="ordered locus">TTX_1871</name>
</gene>
<feature type="domain" description="Transcription regulator PadR N-terminal" evidence="1">
    <location>
        <begin position="27"/>
        <end position="96"/>
    </location>
</feature>
<sequence length="146" mass="16941">MDRWHRGRWAFGGPPFLIKRRGLRYLILNILASQGALTGSQIADEIEKMTWGFWRPSPGSIYPALAQLEAEGLIRVAKVEGTKKYYELTDNGRRLLGLSSDYVREALLTFENLYNFIAENWEKLSEEDRKTLRRIAEDILEKDGHR</sequence>
<dbReference type="PANTHER" id="PTHR43252:SF5">
    <property type="entry name" value="TRANSCRIPTIONAL REGULATOR, PADR-LIKE FAMILY"/>
    <property type="match status" value="1"/>
</dbReference>
<dbReference type="InterPro" id="IPR011991">
    <property type="entry name" value="ArsR-like_HTH"/>
</dbReference>
<protein>
    <submittedName>
        <fullName evidence="2">CPredicted transcriptional regulator, PadR family</fullName>
    </submittedName>
</protein>
<dbReference type="InterPro" id="IPR005149">
    <property type="entry name" value="Tscrpt_reg_PadR_N"/>
</dbReference>
<dbReference type="CDD" id="cd00090">
    <property type="entry name" value="HTH_ARSR"/>
    <property type="match status" value="1"/>
</dbReference>
<reference evidence="2 3" key="1">
    <citation type="journal article" date="2011" name="PLoS ONE">
        <title>The complete genome sequence of Thermoproteus tenax: a physiologically versatile member of the Crenarchaeota.</title>
        <authorList>
            <person name="Siebers B."/>
            <person name="Zaparty M."/>
            <person name="Raddatz G."/>
            <person name="Tjaden B."/>
            <person name="Albers S.V."/>
            <person name="Bell S.D."/>
            <person name="Blombach F."/>
            <person name="Kletzin A."/>
            <person name="Kyrpides N."/>
            <person name="Lanz C."/>
            <person name="Plagens A."/>
            <person name="Rampp M."/>
            <person name="Rosinus A."/>
            <person name="von Jan M."/>
            <person name="Makarova K.S."/>
            <person name="Klenk H.P."/>
            <person name="Schuster S.C."/>
            <person name="Hensel R."/>
        </authorList>
    </citation>
    <scope>NUCLEOTIDE SEQUENCE [LARGE SCALE GENOMIC DNA]</scope>
    <source>
        <strain evidence="3">ATCC 35583 / DSM 2078 / JCM 9277 / NBRC 100435 / Kra 1</strain>
    </source>
</reference>
<accession>G4RLP2</accession>
<dbReference type="HOGENOM" id="CLU_063440_1_3_2"/>
<dbReference type="eggNOG" id="arCOG00002">
    <property type="taxonomic scope" value="Archaea"/>
</dbReference>
<dbReference type="PaxDb" id="768679-TTX_1871"/>
<keyword evidence="3" id="KW-1185">Reference proteome</keyword>
<proteinExistence type="predicted"/>
<dbReference type="GeneID" id="11262755"/>
<dbReference type="SUPFAM" id="SSF46785">
    <property type="entry name" value="Winged helix' DNA-binding domain"/>
    <property type="match status" value="1"/>
</dbReference>
<dbReference type="InterPro" id="IPR036388">
    <property type="entry name" value="WH-like_DNA-bd_sf"/>
</dbReference>
<dbReference type="STRING" id="768679.TTX_1871"/>
<name>G4RLP2_THETK</name>
<dbReference type="EMBL" id="FN869859">
    <property type="protein sequence ID" value="CCC82487.1"/>
    <property type="molecule type" value="Genomic_DNA"/>
</dbReference>
<evidence type="ECO:0000313" key="2">
    <source>
        <dbReference type="EMBL" id="CCC82487.1"/>
    </source>
</evidence>
<dbReference type="Proteomes" id="UP000002654">
    <property type="component" value="Chromosome"/>
</dbReference>
<organism evidence="2 3">
    <name type="scientific">Thermoproteus tenax (strain ATCC 35583 / DSM 2078 / JCM 9277 / NBRC 100435 / Kra 1)</name>
    <dbReference type="NCBI Taxonomy" id="768679"/>
    <lineage>
        <taxon>Archaea</taxon>
        <taxon>Thermoproteota</taxon>
        <taxon>Thermoprotei</taxon>
        <taxon>Thermoproteales</taxon>
        <taxon>Thermoproteaceae</taxon>
        <taxon>Thermoproteus</taxon>
    </lineage>
</organism>
<dbReference type="PATRIC" id="fig|768679.9.peg.1895"/>
<dbReference type="PANTHER" id="PTHR43252">
    <property type="entry name" value="TRANSCRIPTIONAL REGULATOR YQJI"/>
    <property type="match status" value="1"/>
</dbReference>
<dbReference type="KEGG" id="ttn:TTX_1871"/>
<dbReference type="RefSeq" id="WP_014127740.1">
    <property type="nucleotide sequence ID" value="NC_016070.1"/>
</dbReference>
<evidence type="ECO:0000259" key="1">
    <source>
        <dbReference type="Pfam" id="PF03551"/>
    </source>
</evidence>
<evidence type="ECO:0000313" key="3">
    <source>
        <dbReference type="Proteomes" id="UP000002654"/>
    </source>
</evidence>
<dbReference type="Pfam" id="PF03551">
    <property type="entry name" value="PadR"/>
    <property type="match status" value="1"/>
</dbReference>
<dbReference type="Gene3D" id="1.10.10.10">
    <property type="entry name" value="Winged helix-like DNA-binding domain superfamily/Winged helix DNA-binding domain"/>
    <property type="match status" value="1"/>
</dbReference>
<dbReference type="InterPro" id="IPR036390">
    <property type="entry name" value="WH_DNA-bd_sf"/>
</dbReference>
<dbReference type="AlphaFoldDB" id="G4RLP2"/>